<evidence type="ECO:0000259" key="9">
    <source>
        <dbReference type="Pfam" id="PF12804"/>
    </source>
</evidence>
<proteinExistence type="inferred from homology"/>
<comment type="function">
    <text evidence="8">Catalyzes the last two sequential reactions in the de novo biosynthetic pathway for UDP-N-acetylglucosamine (UDP-GlcNAc). The C-terminal domain catalyzes the transfer of acetyl group from acetyl coenzyme A to glucosamine-1-phosphate (GlcN-1-P) to produce N-acetylglucosamine-1-phosphate (GlcNAc-1-P), which is converted into UDP-GlcNAc by the transfer of uridine 5-monophosphate (from uridine 5-triphosphate), a reaction catalyzed by the N-terminal domain.</text>
</comment>
<evidence type="ECO:0000256" key="3">
    <source>
        <dbReference type="ARBA" id="ARBA00022679"/>
    </source>
</evidence>
<name>A0A0G0W6C7_9BACT</name>
<evidence type="ECO:0000256" key="7">
    <source>
        <dbReference type="ARBA" id="ARBA00048493"/>
    </source>
</evidence>
<comment type="catalytic activity">
    <reaction evidence="7">
        <text>N-acetyl-alpha-D-glucosamine 1-phosphate + UTP + H(+) = UDP-N-acetyl-alpha-D-glucosamine + diphosphate</text>
        <dbReference type="Rhea" id="RHEA:13509"/>
        <dbReference type="ChEBI" id="CHEBI:15378"/>
        <dbReference type="ChEBI" id="CHEBI:33019"/>
        <dbReference type="ChEBI" id="CHEBI:46398"/>
        <dbReference type="ChEBI" id="CHEBI:57705"/>
        <dbReference type="ChEBI" id="CHEBI:57776"/>
        <dbReference type="EC" id="2.7.7.23"/>
    </reaction>
</comment>
<dbReference type="InterPro" id="IPR029044">
    <property type="entry name" value="Nucleotide-diphossugar_trans"/>
</dbReference>
<evidence type="ECO:0000256" key="1">
    <source>
        <dbReference type="ARBA" id="ARBA00007707"/>
    </source>
</evidence>
<comment type="similarity">
    <text evidence="2">In the N-terminal section; belongs to the N-acetylglucosamine-1-phosphate uridyltransferase family.</text>
</comment>
<dbReference type="Pfam" id="PF12804">
    <property type="entry name" value="NTP_transf_3"/>
    <property type="match status" value="1"/>
</dbReference>
<feature type="non-terminal residue" evidence="10">
    <location>
        <position position="1"/>
    </location>
</feature>
<dbReference type="CDD" id="cd02540">
    <property type="entry name" value="GT2_GlmU_N_bac"/>
    <property type="match status" value="1"/>
</dbReference>
<dbReference type="InterPro" id="IPR025877">
    <property type="entry name" value="MobA-like_NTP_Trfase"/>
</dbReference>
<sequence>LAAGKGKRMGGDEPKALAMLRDKPFLRHILDTLETLDISIKPVIVVGHKKECVQEIIGSHHTYAVQHEQLGTGHAVSSAKTVLHSDYQTLLVLSTDQPLVSKETIENLIKVHNETKATITLATVVLPDFAEWRAGLKNFGRIVRGRDGSVESIVEFKDANDEEKEIKEVNPALYAFDADWLWRNIDKIKNENAQGEYYLTSLIHMAFEQGEKVQAVPVTNILEGLQPNTKEELEVLEKLVI</sequence>
<evidence type="ECO:0000313" key="11">
    <source>
        <dbReference type="Proteomes" id="UP000034749"/>
    </source>
</evidence>
<evidence type="ECO:0000313" key="10">
    <source>
        <dbReference type="EMBL" id="KKR79765.1"/>
    </source>
</evidence>
<keyword evidence="3" id="KW-0808">Transferase</keyword>
<dbReference type="Proteomes" id="UP000034749">
    <property type="component" value="Unassembled WGS sequence"/>
</dbReference>
<evidence type="ECO:0000256" key="4">
    <source>
        <dbReference type="ARBA" id="ARBA00022695"/>
    </source>
</evidence>
<dbReference type="Gene3D" id="3.90.550.10">
    <property type="entry name" value="Spore Coat Polysaccharide Biosynthesis Protein SpsA, Chain A"/>
    <property type="match status" value="1"/>
</dbReference>
<comment type="similarity">
    <text evidence="1">In the C-terminal section; belongs to the transferase hexapeptide repeat family.</text>
</comment>
<keyword evidence="4" id="KW-0548">Nucleotidyltransferase</keyword>
<dbReference type="PATRIC" id="fig|1618734.3.peg.53"/>
<evidence type="ECO:0000256" key="5">
    <source>
        <dbReference type="ARBA" id="ARBA00023315"/>
    </source>
</evidence>
<reference evidence="10 11" key="1">
    <citation type="journal article" date="2015" name="Nature">
        <title>rRNA introns, odd ribosomes, and small enigmatic genomes across a large radiation of phyla.</title>
        <authorList>
            <person name="Brown C.T."/>
            <person name="Hug L.A."/>
            <person name="Thomas B.C."/>
            <person name="Sharon I."/>
            <person name="Castelle C.J."/>
            <person name="Singh A."/>
            <person name="Wilkins M.J."/>
            <person name="Williams K.H."/>
            <person name="Banfield J.F."/>
        </authorList>
    </citation>
    <scope>NUCLEOTIDE SEQUENCE [LARGE SCALE GENOMIC DNA]</scope>
</reference>
<accession>A0A0G0W6C7</accession>
<protein>
    <submittedName>
        <fullName evidence="10">Bifunctional protein GlmU</fullName>
    </submittedName>
</protein>
<evidence type="ECO:0000256" key="2">
    <source>
        <dbReference type="ARBA" id="ARBA00007947"/>
    </source>
</evidence>
<gene>
    <name evidence="10" type="ORF">UU24_C0002G0001</name>
</gene>
<evidence type="ECO:0000256" key="8">
    <source>
        <dbReference type="ARBA" id="ARBA00049628"/>
    </source>
</evidence>
<dbReference type="EMBL" id="LBZW01000002">
    <property type="protein sequence ID" value="KKR79765.1"/>
    <property type="molecule type" value="Genomic_DNA"/>
</dbReference>
<dbReference type="InterPro" id="IPR050065">
    <property type="entry name" value="GlmU-like"/>
</dbReference>
<dbReference type="PANTHER" id="PTHR43584">
    <property type="entry name" value="NUCLEOTIDYL TRANSFERASE"/>
    <property type="match status" value="1"/>
</dbReference>
<comment type="caution">
    <text evidence="10">The sequence shown here is derived from an EMBL/GenBank/DDBJ whole genome shotgun (WGS) entry which is preliminary data.</text>
</comment>
<evidence type="ECO:0000256" key="6">
    <source>
        <dbReference type="ARBA" id="ARBA00048247"/>
    </source>
</evidence>
<dbReference type="GO" id="GO:0003977">
    <property type="term" value="F:UDP-N-acetylglucosamine diphosphorylase activity"/>
    <property type="evidence" value="ECO:0007669"/>
    <property type="project" value="UniProtKB-EC"/>
</dbReference>
<dbReference type="SUPFAM" id="SSF53448">
    <property type="entry name" value="Nucleotide-diphospho-sugar transferases"/>
    <property type="match status" value="1"/>
</dbReference>
<dbReference type="PANTHER" id="PTHR43584:SF3">
    <property type="entry name" value="BIFUNCTIONAL PROTEIN GLMU"/>
    <property type="match status" value="1"/>
</dbReference>
<feature type="domain" description="MobA-like NTP transferase" evidence="9">
    <location>
        <begin position="1"/>
        <end position="122"/>
    </location>
</feature>
<organism evidence="10 11">
    <name type="scientific">Candidatus Nomurabacteria bacterium GW2011_GWA2_40_9</name>
    <dbReference type="NCBI Taxonomy" id="1618734"/>
    <lineage>
        <taxon>Bacteria</taxon>
        <taxon>Candidatus Nomuraibacteriota</taxon>
    </lineage>
</organism>
<keyword evidence="5" id="KW-0012">Acyltransferase</keyword>
<dbReference type="AlphaFoldDB" id="A0A0G0W6C7"/>
<dbReference type="GO" id="GO:0019134">
    <property type="term" value="F:glucosamine-1-phosphate N-acetyltransferase activity"/>
    <property type="evidence" value="ECO:0007669"/>
    <property type="project" value="UniProtKB-EC"/>
</dbReference>
<comment type="catalytic activity">
    <reaction evidence="6">
        <text>alpha-D-glucosamine 1-phosphate + acetyl-CoA = N-acetyl-alpha-D-glucosamine 1-phosphate + CoA + H(+)</text>
        <dbReference type="Rhea" id="RHEA:13725"/>
        <dbReference type="ChEBI" id="CHEBI:15378"/>
        <dbReference type="ChEBI" id="CHEBI:57287"/>
        <dbReference type="ChEBI" id="CHEBI:57288"/>
        <dbReference type="ChEBI" id="CHEBI:57776"/>
        <dbReference type="ChEBI" id="CHEBI:58516"/>
        <dbReference type="EC" id="2.3.1.157"/>
    </reaction>
</comment>